<evidence type="ECO:0000259" key="1">
    <source>
        <dbReference type="SMART" id="SM00507"/>
    </source>
</evidence>
<dbReference type="EMBL" id="CP025299">
    <property type="protein sequence ID" value="AUG31069.1"/>
    <property type="molecule type" value="Genomic_DNA"/>
</dbReference>
<dbReference type="SMART" id="SM00507">
    <property type="entry name" value="HNHc"/>
    <property type="match status" value="1"/>
</dbReference>
<protein>
    <submittedName>
        <fullName evidence="2">HNH endonuclease</fullName>
    </submittedName>
</protein>
<accession>A0A2K9DJ80</accession>
<reference evidence="2 3" key="1">
    <citation type="submission" date="2017-12" db="EMBL/GenBank/DDBJ databases">
        <title>Isolation and characterization of estrogens degradatiion strain Microbacterium hominis SJTG1.</title>
        <authorList>
            <person name="Xiong W."/>
            <person name="Yin C."/>
            <person name="Zheng D."/>
            <person name="Liang R."/>
        </authorList>
    </citation>
    <scope>NUCLEOTIDE SEQUENCE [LARGE SCALE GENOMIC DNA]</scope>
    <source>
        <strain evidence="2 3">SJTG1</strain>
    </source>
</reference>
<gene>
    <name evidence="2" type="ORF">CXR34_02975</name>
</gene>
<dbReference type="AlphaFoldDB" id="A0A2K9DJ80"/>
<sequence length="505" mass="53786">MHALIDPPSSVSSPAEPGWPGLDAVVAGVVDARRRAAAAQAAEARLLADAVGLVAERTALLRQEAQQRGGSVRASDADLPLREVALELAMALRVSDRGVQRRMSEAYLLTTLFPRTFEVWAGGEIDAAHAWAISRTGTLLTTEEDRGRYETLALEAARSESPARMTAAAKAIAATIDPTAFTEAAQRAYEERSVRLFPLEDGMARLIADLPAPLAHAIHDTLTARGRAILDQTDEDSDGEADVTSRPRTVIDDAGVRTTAAGGASDTRRGETLITSRAPATGPARPTDVTCTTTTTATAVKDSRTLDQVRADILTDLLLTATASTRATGAGAEAVTAQIQVTVPALTLAGDPDGGPALLTGYGPIDPAIARRLAGLAPGWDRVFTDPATGIPVAVDRYRPSAEIRRYLAARDERCRTPGCTRPTHRCDHDHTTPASHGGHTAPDNLAHLCRRHHTVKHHTAWQVRHLGHGTLQWTSPTGRHYEDRPPSLVRFVPTAATPAEPPPF</sequence>
<name>A0A2K9DJ80_9MICO</name>
<organism evidence="2 3">
    <name type="scientific">Microbacterium hominis</name>
    <dbReference type="NCBI Taxonomy" id="162426"/>
    <lineage>
        <taxon>Bacteria</taxon>
        <taxon>Bacillati</taxon>
        <taxon>Actinomycetota</taxon>
        <taxon>Actinomycetes</taxon>
        <taxon>Micrococcales</taxon>
        <taxon>Microbacteriaceae</taxon>
        <taxon>Microbacterium</taxon>
    </lineage>
</organism>
<dbReference type="Proteomes" id="UP000233276">
    <property type="component" value="Chromosome"/>
</dbReference>
<keyword evidence="2" id="KW-0540">Nuclease</keyword>
<dbReference type="InterPro" id="IPR003615">
    <property type="entry name" value="HNH_nuc"/>
</dbReference>
<keyword evidence="2" id="KW-0378">Hydrolase</keyword>
<dbReference type="Gene3D" id="1.10.30.50">
    <property type="match status" value="1"/>
</dbReference>
<dbReference type="Pfam" id="PF02720">
    <property type="entry name" value="DUF222"/>
    <property type="match status" value="1"/>
</dbReference>
<dbReference type="CDD" id="cd00085">
    <property type="entry name" value="HNHc"/>
    <property type="match status" value="1"/>
</dbReference>
<evidence type="ECO:0000313" key="3">
    <source>
        <dbReference type="Proteomes" id="UP000233276"/>
    </source>
</evidence>
<dbReference type="GO" id="GO:0004519">
    <property type="term" value="F:endonuclease activity"/>
    <property type="evidence" value="ECO:0007669"/>
    <property type="project" value="UniProtKB-KW"/>
</dbReference>
<dbReference type="KEGG" id="mhos:CXR34_02975"/>
<evidence type="ECO:0000313" key="2">
    <source>
        <dbReference type="EMBL" id="AUG31069.1"/>
    </source>
</evidence>
<feature type="domain" description="HNH nuclease" evidence="1">
    <location>
        <begin position="403"/>
        <end position="455"/>
    </location>
</feature>
<keyword evidence="2" id="KW-0255">Endonuclease</keyword>
<proteinExistence type="predicted"/>
<dbReference type="InterPro" id="IPR003870">
    <property type="entry name" value="DUF222"/>
</dbReference>